<evidence type="ECO:0000313" key="5">
    <source>
        <dbReference type="Proteomes" id="UP000237000"/>
    </source>
</evidence>
<dbReference type="OrthoDB" id="1847243at2759"/>
<name>A0A2P5A778_TREOI</name>
<dbReference type="Proteomes" id="UP000237000">
    <property type="component" value="Unassembled WGS sequence"/>
</dbReference>
<dbReference type="AlphaFoldDB" id="A0A2P5A778"/>
<accession>A0A2P5A778</accession>
<evidence type="ECO:0000256" key="2">
    <source>
        <dbReference type="SAM" id="MobiDB-lite"/>
    </source>
</evidence>
<organism evidence="4 5">
    <name type="scientific">Trema orientale</name>
    <name type="common">Charcoal tree</name>
    <name type="synonym">Celtis orientalis</name>
    <dbReference type="NCBI Taxonomy" id="63057"/>
    <lineage>
        <taxon>Eukaryota</taxon>
        <taxon>Viridiplantae</taxon>
        <taxon>Streptophyta</taxon>
        <taxon>Embryophyta</taxon>
        <taxon>Tracheophyta</taxon>
        <taxon>Spermatophyta</taxon>
        <taxon>Magnoliopsida</taxon>
        <taxon>eudicotyledons</taxon>
        <taxon>Gunneridae</taxon>
        <taxon>Pentapetalae</taxon>
        <taxon>rosids</taxon>
        <taxon>fabids</taxon>
        <taxon>Rosales</taxon>
        <taxon>Cannabaceae</taxon>
        <taxon>Trema</taxon>
    </lineage>
</organism>
<dbReference type="InParanoid" id="A0A2P5A778"/>
<evidence type="ECO:0008006" key="6">
    <source>
        <dbReference type="Google" id="ProtNLM"/>
    </source>
</evidence>
<evidence type="ECO:0000256" key="3">
    <source>
        <dbReference type="SAM" id="SignalP"/>
    </source>
</evidence>
<comment type="caution">
    <text evidence="4">The sequence shown here is derived from an EMBL/GenBank/DDBJ whole genome shotgun (WGS) entry which is preliminary data.</text>
</comment>
<sequence length="325" mass="35418">MALIIITRLFCPLLLLSLLVINASAHNYYSDNNSGTSNTAQGLLDQLPVKVDPLLYNNGLVNLGPFDQLTDQLLPSINNQPEGVVNQQYPTSQGHYNNIVPTAQPSYDYKYNNIVPTAEPSSYDYKYNNIVPTAQPSYEKPNQRPEGTENYVAPAKPDYEGQKTGDQGLIPSINTVGIQGVILCEAGVDYKYYPLKGAVARITCPYSSNANGYNNENGYYSILSPETDENGFFLTTLSVSDLTDKLINLNECKAFLKSSPLESCNVPKGVGVDGANISVLRALTNEIYYSVGTLTFTSATQYSAPTSHDPISNDQYLAPTSPSGY</sequence>
<feature type="chain" id="PRO_5015203269" description="Pollen Ole e 1 allergen and extensin family protein" evidence="3">
    <location>
        <begin position="26"/>
        <end position="325"/>
    </location>
</feature>
<evidence type="ECO:0000256" key="1">
    <source>
        <dbReference type="ARBA" id="ARBA00022729"/>
    </source>
</evidence>
<feature type="signal peptide" evidence="3">
    <location>
        <begin position="1"/>
        <end position="25"/>
    </location>
</feature>
<keyword evidence="5" id="KW-1185">Reference proteome</keyword>
<feature type="region of interest" description="Disordered" evidence="2">
    <location>
        <begin position="304"/>
        <end position="325"/>
    </location>
</feature>
<evidence type="ECO:0000313" key="4">
    <source>
        <dbReference type="EMBL" id="PON32388.1"/>
    </source>
</evidence>
<dbReference type="GO" id="GO:0009723">
    <property type="term" value="P:response to ethylene"/>
    <property type="evidence" value="ECO:0007669"/>
    <property type="project" value="TreeGrafter"/>
</dbReference>
<dbReference type="EMBL" id="JXTC01001124">
    <property type="protein sequence ID" value="PON32388.1"/>
    <property type="molecule type" value="Genomic_DNA"/>
</dbReference>
<dbReference type="GO" id="GO:0071944">
    <property type="term" value="C:cell periphery"/>
    <property type="evidence" value="ECO:0007669"/>
    <property type="project" value="TreeGrafter"/>
</dbReference>
<dbReference type="PANTHER" id="PTHR33470:SF40">
    <property type="entry name" value="PROTEIN SEED AND ROOT HAIR PROTECTIVE PROTEIN"/>
    <property type="match status" value="1"/>
</dbReference>
<protein>
    <recommendedName>
        <fullName evidence="6">Pollen Ole e 1 allergen and extensin family protein</fullName>
    </recommendedName>
</protein>
<reference evidence="5" key="1">
    <citation type="submission" date="2016-06" db="EMBL/GenBank/DDBJ databases">
        <title>Parallel loss of symbiosis genes in relatives of nitrogen-fixing non-legume Parasponia.</title>
        <authorList>
            <person name="Van Velzen R."/>
            <person name="Holmer R."/>
            <person name="Bu F."/>
            <person name="Rutten L."/>
            <person name="Van Zeijl A."/>
            <person name="Liu W."/>
            <person name="Santuari L."/>
            <person name="Cao Q."/>
            <person name="Sharma T."/>
            <person name="Shen D."/>
            <person name="Roswanjaya Y."/>
            <person name="Wardhani T."/>
            <person name="Kalhor M.S."/>
            <person name="Jansen J."/>
            <person name="Van den Hoogen J."/>
            <person name="Gungor B."/>
            <person name="Hartog M."/>
            <person name="Hontelez J."/>
            <person name="Verver J."/>
            <person name="Yang W.-C."/>
            <person name="Schijlen E."/>
            <person name="Repin R."/>
            <person name="Schilthuizen M."/>
            <person name="Schranz E."/>
            <person name="Heidstra R."/>
            <person name="Miyata K."/>
            <person name="Fedorova E."/>
            <person name="Kohlen W."/>
            <person name="Bisseling T."/>
            <person name="Smit S."/>
            <person name="Geurts R."/>
        </authorList>
    </citation>
    <scope>NUCLEOTIDE SEQUENCE [LARGE SCALE GENOMIC DNA]</scope>
    <source>
        <strain evidence="5">cv. RG33-2</strain>
    </source>
</reference>
<dbReference type="PANTHER" id="PTHR33470">
    <property type="entry name" value="OS01G0164075 PROTEIN"/>
    <property type="match status" value="1"/>
</dbReference>
<keyword evidence="1 3" id="KW-0732">Signal</keyword>
<dbReference type="STRING" id="63057.A0A2P5A778"/>
<proteinExistence type="predicted"/>
<dbReference type="Pfam" id="PF01190">
    <property type="entry name" value="Pollen_Ole_e_1"/>
    <property type="match status" value="1"/>
</dbReference>
<gene>
    <name evidence="4" type="ORF">TorRG33x02_356430</name>
</gene>